<comment type="caution">
    <text evidence="2">The sequence shown here is derived from an EMBL/GenBank/DDBJ whole genome shotgun (WGS) entry which is preliminary data.</text>
</comment>
<accession>A0A7C1H6Y9</accession>
<proteinExistence type="predicted"/>
<gene>
    <name evidence="2" type="ORF">ENN47_03815</name>
</gene>
<evidence type="ECO:0000313" key="2">
    <source>
        <dbReference type="EMBL" id="HDP77307.1"/>
    </source>
</evidence>
<dbReference type="InterPro" id="IPR037401">
    <property type="entry name" value="SnoaL-like"/>
</dbReference>
<dbReference type="Pfam" id="PF13474">
    <property type="entry name" value="SnoaL_3"/>
    <property type="match status" value="1"/>
</dbReference>
<feature type="domain" description="SnoaL-like" evidence="1">
    <location>
        <begin position="66"/>
        <end position="178"/>
    </location>
</feature>
<dbReference type="EMBL" id="DSBT01000108">
    <property type="protein sequence ID" value="HDP77307.1"/>
    <property type="molecule type" value="Genomic_DNA"/>
</dbReference>
<dbReference type="Proteomes" id="UP000886198">
    <property type="component" value="Unassembled WGS sequence"/>
</dbReference>
<dbReference type="SUPFAM" id="SSF54427">
    <property type="entry name" value="NTF2-like"/>
    <property type="match status" value="1"/>
</dbReference>
<name>A0A7C1H6Y9_9BACT</name>
<dbReference type="Gene3D" id="3.10.450.50">
    <property type="match status" value="1"/>
</dbReference>
<sequence length="313" mass="35924">MGLRMCYYRGSCWFEEKVFGFVVVFGRAAIERQIGGNMRKCCFLLFLVFLALLFSSCSSSPGDDEIKKIIESYADAFENNNLNDLMNLFAKEVTIVGRSGSVNHLTHLEARSVFSMVFGDNPRVKYDIMYLSIHRSKDIVSTEFKTYEEYINESYRLVSTDGYAKLSLKKEDGEWRIFRIELFDGESQNIAFNLKAIASSLENSAYINGLKNGRILGPDGKPVTIEELSRLIKKVDSISEYIAGYRIHGNEIEAFSGVRASRVVYEEHVRSFLQGVTIFDWKRIKNDPEWIIVSEDQDIDADYLLVYQFSFTM</sequence>
<protein>
    <recommendedName>
        <fullName evidence="1">SnoaL-like domain-containing protein</fullName>
    </recommendedName>
</protein>
<evidence type="ECO:0000259" key="1">
    <source>
        <dbReference type="Pfam" id="PF13474"/>
    </source>
</evidence>
<dbReference type="AlphaFoldDB" id="A0A7C1H6Y9"/>
<organism evidence="2">
    <name type="scientific">Mesotoga infera</name>
    <dbReference type="NCBI Taxonomy" id="1236046"/>
    <lineage>
        <taxon>Bacteria</taxon>
        <taxon>Thermotogati</taxon>
        <taxon>Thermotogota</taxon>
        <taxon>Thermotogae</taxon>
        <taxon>Kosmotogales</taxon>
        <taxon>Kosmotogaceae</taxon>
        <taxon>Mesotoga</taxon>
    </lineage>
</organism>
<reference evidence="2" key="1">
    <citation type="journal article" date="2020" name="mSystems">
        <title>Genome- and Community-Level Interaction Insights into Carbon Utilization and Element Cycling Functions of Hydrothermarchaeota in Hydrothermal Sediment.</title>
        <authorList>
            <person name="Zhou Z."/>
            <person name="Liu Y."/>
            <person name="Xu W."/>
            <person name="Pan J."/>
            <person name="Luo Z.H."/>
            <person name="Li M."/>
        </authorList>
    </citation>
    <scope>NUCLEOTIDE SEQUENCE [LARGE SCALE GENOMIC DNA]</scope>
    <source>
        <strain evidence="2">SpSt-1179</strain>
    </source>
</reference>
<dbReference type="InterPro" id="IPR032710">
    <property type="entry name" value="NTF2-like_dom_sf"/>
</dbReference>